<keyword evidence="3" id="KW-1185">Reference proteome</keyword>
<dbReference type="SUPFAM" id="SSF54001">
    <property type="entry name" value="Cysteine proteinases"/>
    <property type="match status" value="1"/>
</dbReference>
<dbReference type="Gene3D" id="3.10.620.30">
    <property type="match status" value="1"/>
</dbReference>
<feature type="domain" description="Transglutaminase-like" evidence="1">
    <location>
        <begin position="175"/>
        <end position="245"/>
    </location>
</feature>
<dbReference type="EMBL" id="JBHLUN010000008">
    <property type="protein sequence ID" value="MFC0409106.1"/>
    <property type="molecule type" value="Genomic_DNA"/>
</dbReference>
<dbReference type="InterPro" id="IPR038765">
    <property type="entry name" value="Papain-like_cys_pep_sf"/>
</dbReference>
<dbReference type="InterPro" id="IPR002931">
    <property type="entry name" value="Transglutaminase-like"/>
</dbReference>
<dbReference type="SMART" id="SM00460">
    <property type="entry name" value="TGc"/>
    <property type="match status" value="1"/>
</dbReference>
<dbReference type="RefSeq" id="WP_377044855.1">
    <property type="nucleotide sequence ID" value="NZ_JBHLUN010000008.1"/>
</dbReference>
<protein>
    <submittedName>
        <fullName evidence="2">Transglutaminase N-terminal domain-containing protein</fullName>
    </submittedName>
</protein>
<proteinExistence type="predicted"/>
<dbReference type="PANTHER" id="PTHR33490:SF1">
    <property type="entry name" value="SLL1233 PROTEIN"/>
    <property type="match status" value="1"/>
</dbReference>
<dbReference type="InterPro" id="IPR013589">
    <property type="entry name" value="Bac_transglu_N"/>
</dbReference>
<accession>A0ABV6JTQ8</accession>
<dbReference type="PANTHER" id="PTHR33490">
    <property type="entry name" value="BLR5614 PROTEIN-RELATED"/>
    <property type="match status" value="1"/>
</dbReference>
<name>A0ABV6JTQ8_9PROT</name>
<dbReference type="Pfam" id="PF01841">
    <property type="entry name" value="Transglut_core"/>
    <property type="match status" value="1"/>
</dbReference>
<evidence type="ECO:0000259" key="1">
    <source>
        <dbReference type="SMART" id="SM00460"/>
    </source>
</evidence>
<gene>
    <name evidence="2" type="ORF">ACFFGY_12665</name>
</gene>
<dbReference type="Proteomes" id="UP001589865">
    <property type="component" value="Unassembled WGS sequence"/>
</dbReference>
<comment type="caution">
    <text evidence="2">The sequence shown here is derived from an EMBL/GenBank/DDBJ whole genome shotgun (WGS) entry which is preliminary data.</text>
</comment>
<evidence type="ECO:0000313" key="2">
    <source>
        <dbReference type="EMBL" id="MFC0409106.1"/>
    </source>
</evidence>
<organism evidence="2 3">
    <name type="scientific">Roseomonas elaeocarpi</name>
    <dbReference type="NCBI Taxonomy" id="907779"/>
    <lineage>
        <taxon>Bacteria</taxon>
        <taxon>Pseudomonadati</taxon>
        <taxon>Pseudomonadota</taxon>
        <taxon>Alphaproteobacteria</taxon>
        <taxon>Acetobacterales</taxon>
        <taxon>Roseomonadaceae</taxon>
        <taxon>Roseomonas</taxon>
    </lineage>
</organism>
<evidence type="ECO:0000313" key="3">
    <source>
        <dbReference type="Proteomes" id="UP001589865"/>
    </source>
</evidence>
<dbReference type="Pfam" id="PF08379">
    <property type="entry name" value="Bact_transglu_N"/>
    <property type="match status" value="1"/>
</dbReference>
<sequence length="301" mass="33834">MPILNVRHVTTYRYRQPVRFGEHRIMCRPRDSHDQRLLAADLVIDPAPSELLWRFDPFGNEVAVARFEARARELRFENHLRVALRPAGRPDARIEPGAQFWPFSYGAEEMPDLARFIERQYRDPAHAVDRWVRRLLQDHAGGDTALILADMAARIRRDFAYIQRDERGVQDPAETLRLASGTCRDFALLMMEAVRALGMAARFVSGYLHNPRGGASGQHQGAGATHAWMQVYLPGFGWADYDPTNAIADGRDLIRVATVREPAQAVPLAGSYAGLPGDSLGMTVEVRVDEEPETPEGLLVR</sequence>
<reference evidence="2 3" key="1">
    <citation type="submission" date="2024-09" db="EMBL/GenBank/DDBJ databases">
        <authorList>
            <person name="Sun Q."/>
            <person name="Mori K."/>
        </authorList>
    </citation>
    <scope>NUCLEOTIDE SEQUENCE [LARGE SCALE GENOMIC DNA]</scope>
    <source>
        <strain evidence="2 3">TBRC 5777</strain>
    </source>
</reference>